<reference evidence="2" key="1">
    <citation type="submission" date="2020-06" db="EMBL/GenBank/DDBJ databases">
        <authorList>
            <consortium name="Plant Systems Biology data submission"/>
        </authorList>
    </citation>
    <scope>NUCLEOTIDE SEQUENCE</scope>
    <source>
        <strain evidence="2">D6</strain>
    </source>
</reference>
<dbReference type="SUPFAM" id="SSF51735">
    <property type="entry name" value="NAD(P)-binding Rossmann-fold domains"/>
    <property type="match status" value="1"/>
</dbReference>
<dbReference type="GO" id="GO:0008168">
    <property type="term" value="F:methyltransferase activity"/>
    <property type="evidence" value="ECO:0007669"/>
    <property type="project" value="UniProtKB-KW"/>
</dbReference>
<feature type="domain" description="NAD(P)-binding" evidence="1">
    <location>
        <begin position="55"/>
        <end position="232"/>
    </location>
</feature>
<comment type="caution">
    <text evidence="2">The sequence shown here is derived from an EMBL/GenBank/DDBJ whole genome shotgun (WGS) entry which is preliminary data.</text>
</comment>
<accession>A0A9N8H7Z1</accession>
<evidence type="ECO:0000313" key="2">
    <source>
        <dbReference type="EMBL" id="CAB9503052.1"/>
    </source>
</evidence>
<dbReference type="InterPro" id="IPR036291">
    <property type="entry name" value="NAD(P)-bd_dom_sf"/>
</dbReference>
<keyword evidence="3" id="KW-1185">Reference proteome</keyword>
<dbReference type="AlphaFoldDB" id="A0A9N8H7Z1"/>
<proteinExistence type="predicted"/>
<keyword evidence="2" id="KW-0808">Transferase</keyword>
<keyword evidence="2" id="KW-0489">Methyltransferase</keyword>
<dbReference type="OrthoDB" id="419598at2759"/>
<dbReference type="Pfam" id="PF13460">
    <property type="entry name" value="NAD_binding_10"/>
    <property type="match status" value="1"/>
</dbReference>
<dbReference type="InterPro" id="IPR016040">
    <property type="entry name" value="NAD(P)-bd_dom"/>
</dbReference>
<dbReference type="GO" id="GO:0032259">
    <property type="term" value="P:methylation"/>
    <property type="evidence" value="ECO:0007669"/>
    <property type="project" value="UniProtKB-KW"/>
</dbReference>
<dbReference type="PANTHER" id="PTHR15020:SF11">
    <property type="entry name" value="OS06G0360300 PROTEIN"/>
    <property type="match status" value="1"/>
</dbReference>
<name>A0A9N8H7Z1_9STRA</name>
<dbReference type="Gene3D" id="3.40.50.720">
    <property type="entry name" value="NAD(P)-binding Rossmann-like Domain"/>
    <property type="match status" value="1"/>
</dbReference>
<dbReference type="PANTHER" id="PTHR15020">
    <property type="entry name" value="FLAVIN REDUCTASE-RELATED"/>
    <property type="match status" value="1"/>
</dbReference>
<evidence type="ECO:0000259" key="1">
    <source>
        <dbReference type="Pfam" id="PF13460"/>
    </source>
</evidence>
<evidence type="ECO:0000313" key="3">
    <source>
        <dbReference type="Proteomes" id="UP001153069"/>
    </source>
</evidence>
<dbReference type="EMBL" id="CAICTM010000153">
    <property type="protein sequence ID" value="CAB9503052.1"/>
    <property type="molecule type" value="Genomic_DNA"/>
</dbReference>
<protein>
    <submittedName>
        <fullName evidence="2">Demethylmenaquinone methyltransferase</fullName>
    </submittedName>
</protein>
<organism evidence="2 3">
    <name type="scientific">Seminavis robusta</name>
    <dbReference type="NCBI Taxonomy" id="568900"/>
    <lineage>
        <taxon>Eukaryota</taxon>
        <taxon>Sar</taxon>
        <taxon>Stramenopiles</taxon>
        <taxon>Ochrophyta</taxon>
        <taxon>Bacillariophyta</taxon>
        <taxon>Bacillariophyceae</taxon>
        <taxon>Bacillariophycidae</taxon>
        <taxon>Naviculales</taxon>
        <taxon>Naviculaceae</taxon>
        <taxon>Seminavis</taxon>
    </lineage>
</organism>
<dbReference type="Proteomes" id="UP001153069">
    <property type="component" value="Unassembled WGS sequence"/>
</dbReference>
<sequence>MALSSSPKVLGIFFSSGDLGDVGRHAVAAALEMPPTVVATIRVFSRDIASMEKANWKCGCGQHSLSQKDRSRIQLVQLDCTEDDLVPSLLNVDAIVSCLGSRQPFHKERIVRKGTERLVEAAIRCKIERFVMLSSVGIGDDWPPMQWCQEGRMLEGFFRTICWIQYQDLSAAERSAREGALENPSFNFLIVRPVVLSEHREPVGTWRVQIAKHEDHPTTEISKMDCARLMITEAVFPSMSQRAIVLGGNQHIEDFKTSNEYWANLQVPFFCQAQKLQATTTDKPAKTRGRIF</sequence>
<gene>
    <name evidence="2" type="ORF">SEMRO_154_G070210.1</name>
</gene>